<dbReference type="InterPro" id="IPR048263">
    <property type="entry name" value="Arb2"/>
</dbReference>
<dbReference type="GO" id="GO:0031048">
    <property type="term" value="P:regulatory ncRNA-mediated heterochromatin formation"/>
    <property type="evidence" value="ECO:0007669"/>
    <property type="project" value="TreeGrafter"/>
</dbReference>
<evidence type="ECO:0000313" key="3">
    <source>
        <dbReference type="EMBL" id="ETS84195.1"/>
    </source>
</evidence>
<dbReference type="InterPro" id="IPR053858">
    <property type="entry name" value="Arb2_dom"/>
</dbReference>
<dbReference type="OMA" id="HGCNCYS"/>
<dbReference type="HOGENOM" id="CLU_027515_1_0_1"/>
<sequence>MFYRPWEELPSDPEFPSDLGLLGYFVNDEDEIRSIQSPDHYFKFHIDKNSRYNERQRYAMNEAIENLVHARLESHGLEKIRLPLGTPSDKPNVPIFVSSDIKSKSRIILIIGETYQDLGIIAHRILGGRGGVNKGSMVSVVSTLKSQPSSSSDPSPPGFILANTGQFIWHESLKRCCTISGTEGTPMPSAVHAGVKWYVEVGKDRVEGNKDIREHMKTIFETVIPAFLNKDAGLDIIAVGDGADALEKYLDWSETWKRLSDRINCLAILGAYYHLEDLQSTNFREFLREKGRAYATSVEPLGTPLSGPDGNPNTVTFTHNGTPVYSGGESHHVETLLAHALPHLAEWLLEVTITGKKDYRNPNAPILYCDPENEALKMEPDWSKWQNAPSDKQPPADFHEVEPNANVKNDEGGDGGKVTIQDLDDDDCDKDVKELEKTLGMMKTTEHQS</sequence>
<dbReference type="KEGG" id="pfy:PFICI_02220"/>
<evidence type="ECO:0000313" key="4">
    <source>
        <dbReference type="Proteomes" id="UP000030651"/>
    </source>
</evidence>
<reference evidence="4" key="1">
    <citation type="journal article" date="2015" name="BMC Genomics">
        <title>Genomic and transcriptomic analysis of the endophytic fungus Pestalotiopsis fici reveals its lifestyle and high potential for synthesis of natural products.</title>
        <authorList>
            <person name="Wang X."/>
            <person name="Zhang X."/>
            <person name="Liu L."/>
            <person name="Xiang M."/>
            <person name="Wang W."/>
            <person name="Sun X."/>
            <person name="Che Y."/>
            <person name="Guo L."/>
            <person name="Liu G."/>
            <person name="Guo L."/>
            <person name="Wang C."/>
            <person name="Yin W.B."/>
            <person name="Stadler M."/>
            <person name="Zhang X."/>
            <person name="Liu X."/>
        </authorList>
    </citation>
    <scope>NUCLEOTIDE SEQUENCE [LARGE SCALE GENOMIC DNA]</scope>
    <source>
        <strain evidence="4">W106-1 / CGMCC3.15140</strain>
    </source>
</reference>
<accession>W3XDR7</accession>
<organism evidence="3 4">
    <name type="scientific">Pestalotiopsis fici (strain W106-1 / CGMCC3.15140)</name>
    <dbReference type="NCBI Taxonomy" id="1229662"/>
    <lineage>
        <taxon>Eukaryota</taxon>
        <taxon>Fungi</taxon>
        <taxon>Dikarya</taxon>
        <taxon>Ascomycota</taxon>
        <taxon>Pezizomycotina</taxon>
        <taxon>Sordariomycetes</taxon>
        <taxon>Xylariomycetidae</taxon>
        <taxon>Amphisphaeriales</taxon>
        <taxon>Sporocadaceae</taxon>
        <taxon>Pestalotiopsis</taxon>
    </lineage>
</organism>
<protein>
    <recommendedName>
        <fullName evidence="2">Arb2 domain-containing protein</fullName>
    </recommendedName>
</protein>
<dbReference type="GO" id="GO:0035197">
    <property type="term" value="F:siRNA binding"/>
    <property type="evidence" value="ECO:0007669"/>
    <property type="project" value="TreeGrafter"/>
</dbReference>
<dbReference type="GeneID" id="19267233"/>
<dbReference type="AlphaFoldDB" id="W3XDR7"/>
<proteinExistence type="predicted"/>
<dbReference type="eggNOG" id="ENOG502SPI6">
    <property type="taxonomic scope" value="Eukaryota"/>
</dbReference>
<evidence type="ECO:0000259" key="2">
    <source>
        <dbReference type="Pfam" id="PF22749"/>
    </source>
</evidence>
<dbReference type="EMBL" id="KI912110">
    <property type="protein sequence ID" value="ETS84195.1"/>
    <property type="molecule type" value="Genomic_DNA"/>
</dbReference>
<name>W3XDR7_PESFW</name>
<dbReference type="OrthoDB" id="421951at2759"/>
<gene>
    <name evidence="3" type="ORF">PFICI_02220</name>
</gene>
<dbReference type="PANTHER" id="PTHR21357:SF4">
    <property type="entry name" value="FAM172 FAMILY PROTEIN HOMOLOG CG10038"/>
    <property type="match status" value="1"/>
</dbReference>
<dbReference type="RefSeq" id="XP_007828992.1">
    <property type="nucleotide sequence ID" value="XM_007830801.1"/>
</dbReference>
<dbReference type="Proteomes" id="UP000030651">
    <property type="component" value="Unassembled WGS sequence"/>
</dbReference>
<dbReference type="PANTHER" id="PTHR21357">
    <property type="entry name" value="FAM172 FAMILY PROTEIN HOMOLOG CG10038"/>
    <property type="match status" value="1"/>
</dbReference>
<evidence type="ECO:0000256" key="1">
    <source>
        <dbReference type="SAM" id="MobiDB-lite"/>
    </source>
</evidence>
<dbReference type="Pfam" id="PF22749">
    <property type="entry name" value="Arb2"/>
    <property type="match status" value="1"/>
</dbReference>
<keyword evidence="4" id="KW-1185">Reference proteome</keyword>
<dbReference type="InParanoid" id="W3XDR7"/>
<feature type="domain" description="Arb2" evidence="2">
    <location>
        <begin position="15"/>
        <end position="301"/>
    </location>
</feature>
<feature type="region of interest" description="Disordered" evidence="1">
    <location>
        <begin position="384"/>
        <end position="425"/>
    </location>
</feature>
<dbReference type="GO" id="GO:0005634">
    <property type="term" value="C:nucleus"/>
    <property type="evidence" value="ECO:0007669"/>
    <property type="project" value="TreeGrafter"/>
</dbReference>
<dbReference type="STRING" id="1229662.W3XDR7"/>